<keyword evidence="3" id="KW-1185">Reference proteome</keyword>
<reference evidence="2 3" key="1">
    <citation type="submission" date="2024-09" db="EMBL/GenBank/DDBJ databases">
        <title>Genome sequencing and assembly of Phytophthora oleae, isolate VK10A, causative agent of rot of olive drupes.</title>
        <authorList>
            <person name="Conti Taguali S."/>
            <person name="Riolo M."/>
            <person name="La Spada F."/>
            <person name="Cacciola S.O."/>
            <person name="Dionisio G."/>
        </authorList>
    </citation>
    <scope>NUCLEOTIDE SEQUENCE [LARGE SCALE GENOMIC DNA]</scope>
    <source>
        <strain evidence="2 3">VK10A</strain>
    </source>
</reference>
<evidence type="ECO:0000259" key="1">
    <source>
        <dbReference type="Pfam" id="PF13621"/>
    </source>
</evidence>
<organism evidence="2 3">
    <name type="scientific">Phytophthora oleae</name>
    <dbReference type="NCBI Taxonomy" id="2107226"/>
    <lineage>
        <taxon>Eukaryota</taxon>
        <taxon>Sar</taxon>
        <taxon>Stramenopiles</taxon>
        <taxon>Oomycota</taxon>
        <taxon>Peronosporomycetes</taxon>
        <taxon>Peronosporales</taxon>
        <taxon>Peronosporaceae</taxon>
        <taxon>Phytophthora</taxon>
    </lineage>
</organism>
<evidence type="ECO:0000313" key="3">
    <source>
        <dbReference type="Proteomes" id="UP001632037"/>
    </source>
</evidence>
<dbReference type="Pfam" id="PF13621">
    <property type="entry name" value="Cupin_8"/>
    <property type="match status" value="1"/>
</dbReference>
<dbReference type="SUPFAM" id="SSF51197">
    <property type="entry name" value="Clavaminate synthase-like"/>
    <property type="match status" value="1"/>
</dbReference>
<dbReference type="PANTHER" id="PTHR12461">
    <property type="entry name" value="HYPOXIA-INDUCIBLE FACTOR 1 ALPHA INHIBITOR-RELATED"/>
    <property type="match status" value="1"/>
</dbReference>
<proteinExistence type="predicted"/>
<comment type="caution">
    <text evidence="2">The sequence shown here is derived from an EMBL/GenBank/DDBJ whole genome shotgun (WGS) entry which is preliminary data.</text>
</comment>
<evidence type="ECO:0000313" key="2">
    <source>
        <dbReference type="EMBL" id="KAL3670037.1"/>
    </source>
</evidence>
<dbReference type="Proteomes" id="UP001632037">
    <property type="component" value="Unassembled WGS sequence"/>
</dbReference>
<dbReference type="InterPro" id="IPR041667">
    <property type="entry name" value="Cupin_8"/>
</dbReference>
<feature type="domain" description="Cupin-like" evidence="1">
    <location>
        <begin position="65"/>
        <end position="184"/>
    </location>
</feature>
<dbReference type="AlphaFoldDB" id="A0ABD3FSX2"/>
<dbReference type="EMBL" id="JBIMZQ010000008">
    <property type="protein sequence ID" value="KAL3670037.1"/>
    <property type="molecule type" value="Genomic_DNA"/>
</dbReference>
<accession>A0ABD3FSX2</accession>
<protein>
    <recommendedName>
        <fullName evidence="1">Cupin-like domain-containing protein</fullName>
    </recommendedName>
</protein>
<dbReference type="PANTHER" id="PTHR12461:SF98">
    <property type="entry name" value="CUPIN-LIKE DOMAIN-CONTAINING PROTEIN"/>
    <property type="match status" value="1"/>
</dbReference>
<gene>
    <name evidence="2" type="ORF">V7S43_005407</name>
</gene>
<dbReference type="InterPro" id="IPR014710">
    <property type="entry name" value="RmlC-like_jellyroll"/>
</dbReference>
<sequence length="207" mass="23522">MTYAQFVKAVSDAYELDAIGKPHKYYYFMLKKADMSTQAEFVYNDLQFLSPLQTKRDPRFGDLFVRDFVIAKEHGLRCRLGMKGIIVEGHVDGGLNHIYMIRETKRYVISPPSACKCQGLITTGQSARQTSYNWSDTATLPEEARNCPATEVALTAGEVLYLPSFWYHHIVSFLSSNATCARVSPFEITRSNFYQIAVLVDSKKKLH</sequence>
<dbReference type="Gene3D" id="2.60.120.10">
    <property type="entry name" value="Jelly Rolls"/>
    <property type="match status" value="1"/>
</dbReference>
<name>A0ABD3FSX2_9STRA</name>